<keyword evidence="2" id="KW-0863">Zinc-finger</keyword>
<keyword evidence="5" id="KW-0175">Coiled coil</keyword>
<feature type="domain" description="Zinc finger DksA/TraR C4-type" evidence="7">
    <location>
        <begin position="89"/>
        <end position="117"/>
    </location>
</feature>
<dbReference type="SUPFAM" id="SSF57716">
    <property type="entry name" value="Glucocorticoid receptor-like (DNA-binding domain)"/>
    <property type="match status" value="1"/>
</dbReference>
<feature type="coiled-coil region" evidence="5">
    <location>
        <begin position="6"/>
        <end position="36"/>
    </location>
</feature>
<evidence type="ECO:0000256" key="6">
    <source>
        <dbReference type="SAM" id="MobiDB-lite"/>
    </source>
</evidence>
<dbReference type="InterPro" id="IPR037187">
    <property type="entry name" value="DnaK_N"/>
</dbReference>
<dbReference type="Pfam" id="PF01258">
    <property type="entry name" value="zf-dskA_traR"/>
    <property type="match status" value="1"/>
</dbReference>
<dbReference type="PANTHER" id="PTHR33823">
    <property type="entry name" value="RNA POLYMERASE-BINDING TRANSCRIPTION FACTOR DKSA-RELATED"/>
    <property type="match status" value="1"/>
</dbReference>
<dbReference type="InterPro" id="IPR014240">
    <property type="entry name" value="YteA"/>
</dbReference>
<feature type="region of interest" description="Disordered" evidence="6">
    <location>
        <begin position="122"/>
        <end position="168"/>
    </location>
</feature>
<comment type="caution">
    <text evidence="8">The sequence shown here is derived from an EMBL/GenBank/DDBJ whole genome shotgun (WGS) entry which is preliminary data.</text>
</comment>
<accession>A0ABW5PE28</accession>
<evidence type="ECO:0000313" key="9">
    <source>
        <dbReference type="Proteomes" id="UP001597541"/>
    </source>
</evidence>
<sequence length="168" mass="18898">MSTLSKEQLNTLKGRLASERADLENMIEENNDTVREGMLEATGDLSAYDNHPGDSGTETFEKSMDLSMNVHWQENLGEIDQALERMEEGTYGVCEECGKPIPYERLEAMPAARCCIDHADRSDAVDERPVEEELLEPLLPNNRMDDADAWKSVEEYGTATPNSRNLNK</sequence>
<dbReference type="NCBIfam" id="TIGR02890">
    <property type="entry name" value="bacill_yteA"/>
    <property type="match status" value="1"/>
</dbReference>
<evidence type="ECO:0000256" key="2">
    <source>
        <dbReference type="ARBA" id="ARBA00022771"/>
    </source>
</evidence>
<dbReference type="EMBL" id="JBHUME010000007">
    <property type="protein sequence ID" value="MFD2613094.1"/>
    <property type="molecule type" value="Genomic_DNA"/>
</dbReference>
<evidence type="ECO:0000256" key="3">
    <source>
        <dbReference type="ARBA" id="ARBA00022833"/>
    </source>
</evidence>
<evidence type="ECO:0000256" key="4">
    <source>
        <dbReference type="PROSITE-ProRule" id="PRU00510"/>
    </source>
</evidence>
<evidence type="ECO:0000256" key="5">
    <source>
        <dbReference type="SAM" id="Coils"/>
    </source>
</evidence>
<dbReference type="RefSeq" id="WP_377603007.1">
    <property type="nucleotide sequence ID" value="NZ_JBHUME010000007.1"/>
</dbReference>
<reference evidence="9" key="1">
    <citation type="journal article" date="2019" name="Int. J. Syst. Evol. Microbiol.">
        <title>The Global Catalogue of Microorganisms (GCM) 10K type strain sequencing project: providing services to taxonomists for standard genome sequencing and annotation.</title>
        <authorList>
            <consortium name="The Broad Institute Genomics Platform"/>
            <consortium name="The Broad Institute Genome Sequencing Center for Infectious Disease"/>
            <person name="Wu L."/>
            <person name="Ma J."/>
        </authorList>
    </citation>
    <scope>NUCLEOTIDE SEQUENCE [LARGE SCALE GENOMIC DNA]</scope>
    <source>
        <strain evidence="9">KCTC 3950</strain>
    </source>
</reference>
<gene>
    <name evidence="8" type="ORF">ACFSUF_11725</name>
</gene>
<dbReference type="Proteomes" id="UP001597541">
    <property type="component" value="Unassembled WGS sequence"/>
</dbReference>
<proteinExistence type="predicted"/>
<evidence type="ECO:0000256" key="1">
    <source>
        <dbReference type="ARBA" id="ARBA00022723"/>
    </source>
</evidence>
<dbReference type="PROSITE" id="PS51128">
    <property type="entry name" value="ZF_DKSA_2"/>
    <property type="match status" value="1"/>
</dbReference>
<keyword evidence="3" id="KW-0862">Zinc</keyword>
<protein>
    <submittedName>
        <fullName evidence="8">TraR/DksA C4-type zinc finger protein</fullName>
    </submittedName>
</protein>
<dbReference type="SUPFAM" id="SSF109635">
    <property type="entry name" value="DnaK suppressor protein DksA, alpha-hairpin domain"/>
    <property type="match status" value="1"/>
</dbReference>
<organism evidence="8 9">
    <name type="scientific">Paenibacillus gansuensis</name>
    <dbReference type="NCBI Taxonomy" id="306542"/>
    <lineage>
        <taxon>Bacteria</taxon>
        <taxon>Bacillati</taxon>
        <taxon>Bacillota</taxon>
        <taxon>Bacilli</taxon>
        <taxon>Bacillales</taxon>
        <taxon>Paenibacillaceae</taxon>
        <taxon>Paenibacillus</taxon>
    </lineage>
</organism>
<evidence type="ECO:0000259" key="7">
    <source>
        <dbReference type="Pfam" id="PF01258"/>
    </source>
</evidence>
<dbReference type="Gene3D" id="1.20.120.910">
    <property type="entry name" value="DksA, coiled-coil domain"/>
    <property type="match status" value="1"/>
</dbReference>
<name>A0ABW5PE28_9BACL</name>
<dbReference type="PANTHER" id="PTHR33823:SF4">
    <property type="entry name" value="GENERAL STRESS PROTEIN 16O"/>
    <property type="match status" value="1"/>
</dbReference>
<feature type="zinc finger region" description="dksA C4-type" evidence="4">
    <location>
        <begin position="94"/>
        <end position="118"/>
    </location>
</feature>
<keyword evidence="1" id="KW-0479">Metal-binding</keyword>
<feature type="compositionally biased region" description="Basic and acidic residues" evidence="6">
    <location>
        <begin position="143"/>
        <end position="154"/>
    </location>
</feature>
<dbReference type="InterPro" id="IPR000962">
    <property type="entry name" value="Znf_DskA_TraR"/>
</dbReference>
<keyword evidence="9" id="KW-1185">Reference proteome</keyword>
<feature type="compositionally biased region" description="Polar residues" evidence="6">
    <location>
        <begin position="159"/>
        <end position="168"/>
    </location>
</feature>
<evidence type="ECO:0000313" key="8">
    <source>
        <dbReference type="EMBL" id="MFD2613094.1"/>
    </source>
</evidence>